<comment type="caution">
    <text evidence="1">The sequence shown here is derived from an EMBL/GenBank/DDBJ whole genome shotgun (WGS) entry which is preliminary data.</text>
</comment>
<protein>
    <submittedName>
        <fullName evidence="1">Uncharacterized protein</fullName>
    </submittedName>
</protein>
<feature type="non-terminal residue" evidence="1">
    <location>
        <position position="1"/>
    </location>
</feature>
<proteinExistence type="predicted"/>
<name>X1I772_9ZZZZ</name>
<reference evidence="1" key="1">
    <citation type="journal article" date="2014" name="Front. Microbiol.">
        <title>High frequency of phylogenetically diverse reductive dehalogenase-homologous genes in deep subseafloor sedimentary metagenomes.</title>
        <authorList>
            <person name="Kawai M."/>
            <person name="Futagami T."/>
            <person name="Toyoda A."/>
            <person name="Takaki Y."/>
            <person name="Nishi S."/>
            <person name="Hori S."/>
            <person name="Arai W."/>
            <person name="Tsubouchi T."/>
            <person name="Morono Y."/>
            <person name="Uchiyama I."/>
            <person name="Ito T."/>
            <person name="Fujiyama A."/>
            <person name="Inagaki F."/>
            <person name="Takami H."/>
        </authorList>
    </citation>
    <scope>NUCLEOTIDE SEQUENCE</scope>
    <source>
        <strain evidence="1">Expedition CK06-06</strain>
    </source>
</reference>
<dbReference type="AlphaFoldDB" id="X1I772"/>
<dbReference type="EMBL" id="BARU01020818">
    <property type="protein sequence ID" value="GAH53428.1"/>
    <property type="molecule type" value="Genomic_DNA"/>
</dbReference>
<evidence type="ECO:0000313" key="1">
    <source>
        <dbReference type="EMBL" id="GAH53428.1"/>
    </source>
</evidence>
<organism evidence="1">
    <name type="scientific">marine sediment metagenome</name>
    <dbReference type="NCBI Taxonomy" id="412755"/>
    <lineage>
        <taxon>unclassified sequences</taxon>
        <taxon>metagenomes</taxon>
        <taxon>ecological metagenomes</taxon>
    </lineage>
</organism>
<accession>X1I772</accession>
<gene>
    <name evidence="1" type="ORF">S03H2_34142</name>
</gene>
<sequence>RDLRHEKRRGRKYIRITTKGKPLPCYFNTGCGLYRKGLTNIEIEGDKIRLIKWHKANSLPLEKRREKLWEEESLSELKKKINIKSV</sequence>